<organism evidence="1 2">
    <name type="scientific">Chloebia gouldiae</name>
    <name type="common">Gouldian finch</name>
    <name type="synonym">Erythrura gouldiae</name>
    <dbReference type="NCBI Taxonomy" id="44316"/>
    <lineage>
        <taxon>Eukaryota</taxon>
        <taxon>Metazoa</taxon>
        <taxon>Chordata</taxon>
        <taxon>Craniata</taxon>
        <taxon>Vertebrata</taxon>
        <taxon>Euteleostomi</taxon>
        <taxon>Archelosauria</taxon>
        <taxon>Archosauria</taxon>
        <taxon>Dinosauria</taxon>
        <taxon>Saurischia</taxon>
        <taxon>Theropoda</taxon>
        <taxon>Coelurosauria</taxon>
        <taxon>Aves</taxon>
        <taxon>Neognathae</taxon>
        <taxon>Neoaves</taxon>
        <taxon>Telluraves</taxon>
        <taxon>Australaves</taxon>
        <taxon>Passeriformes</taxon>
        <taxon>Passeroidea</taxon>
        <taxon>Passeridae</taxon>
        <taxon>Chloebia</taxon>
    </lineage>
</organism>
<name>A0A3L8S321_CHLGU</name>
<protein>
    <submittedName>
        <fullName evidence="1">Uncharacterized protein</fullName>
    </submittedName>
</protein>
<dbReference type="AlphaFoldDB" id="A0A3L8S321"/>
<dbReference type="Proteomes" id="UP000276834">
    <property type="component" value="Unassembled WGS sequence"/>
</dbReference>
<gene>
    <name evidence="1" type="ORF">DV515_00012744</name>
</gene>
<dbReference type="EMBL" id="QUSF01000075">
    <property type="protein sequence ID" value="RLV95866.1"/>
    <property type="molecule type" value="Genomic_DNA"/>
</dbReference>
<evidence type="ECO:0000313" key="2">
    <source>
        <dbReference type="Proteomes" id="UP000276834"/>
    </source>
</evidence>
<feature type="non-terminal residue" evidence="1">
    <location>
        <position position="1"/>
    </location>
</feature>
<keyword evidence="2" id="KW-1185">Reference proteome</keyword>
<comment type="caution">
    <text evidence="1">The sequence shown here is derived from an EMBL/GenBank/DDBJ whole genome shotgun (WGS) entry which is preliminary data.</text>
</comment>
<evidence type="ECO:0000313" key="1">
    <source>
        <dbReference type="EMBL" id="RLV95866.1"/>
    </source>
</evidence>
<sequence length="95" mass="10371">PAQRSAGADTSGQVAVASLPSFSVRCLCRERASERRRDLPQCRAYPGASKGKPELLRNFQFYVTGSVWTVPVRASPVFPRKDRSRGRKPAPALAA</sequence>
<accession>A0A3L8S321</accession>
<reference evidence="1 2" key="1">
    <citation type="journal article" date="2018" name="Proc. R. Soc. B">
        <title>A non-coding region near Follistatin controls head colour polymorphism in the Gouldian finch.</title>
        <authorList>
            <person name="Toomey M.B."/>
            <person name="Marques C.I."/>
            <person name="Andrade P."/>
            <person name="Araujo P.M."/>
            <person name="Sabatino S."/>
            <person name="Gazda M.A."/>
            <person name="Afonso S."/>
            <person name="Lopes R.J."/>
            <person name="Corbo J.C."/>
            <person name="Carneiro M."/>
        </authorList>
    </citation>
    <scope>NUCLEOTIDE SEQUENCE [LARGE SCALE GENOMIC DNA]</scope>
    <source>
        <strain evidence="1">Red01</strain>
        <tissue evidence="1">Muscle</tissue>
    </source>
</reference>
<proteinExistence type="predicted"/>